<dbReference type="STRING" id="1210086.GCA_001613105_03896"/>
<dbReference type="Proteomes" id="UP000254869">
    <property type="component" value="Unassembled WGS sequence"/>
</dbReference>
<dbReference type="RefSeq" id="WP_082876003.1">
    <property type="nucleotide sequence ID" value="NZ_QQBC01000004.1"/>
</dbReference>
<sequence length="494" mass="53296">MSNSRPRKRCATWALAVAAAAVTVTQVAAIGTAGADPNDNGQGNYPIFPALPFPVPPEVPGYDHGLLGHFPGRDPAFYNPPADIVASKQPGEIIAAREMVPSFFAVLPLDVEAWQISYRSTNTRGEPIPAVTTVMKPRGSSPTNLVSYQLPEDSIAAHCAPSYMVQQASIPPNYTGHFNMGTEMLVPIYAITQGYAVAMPDYEGPNGAFAAGPLEGQLTLDGIKAAENFGPMLLRRGYDTAVGLLGNSGGAIATGWAAEMKDRYAPELNIVGAAEGGTPADLTTMVDLANSQLAAGLIFNGVLGVAREYPQLDDYFQRHMNPLGKAMIGPQSNMCMAWNTSFMFPFLNIKGLFDVPDVVREPEPAAVLAKTKMGQSVPRFPMFIYHSNPDWVAPVGSVNELVHTYCRDGEGRVEYNRTHANEGYTLFWTAQPRVFSWLKDRFDGKPVADHCICNDVAGIALEGQAKADFYDMVGPEAARLTEAMYEEAARQAPK</sequence>
<gene>
    <name evidence="2" type="ORF">DFR76_104155</name>
</gene>
<dbReference type="InterPro" id="IPR005152">
    <property type="entry name" value="Lipase_secreted"/>
</dbReference>
<protein>
    <submittedName>
        <fullName evidence="2">Triacylglycerol lipase</fullName>
    </submittedName>
</protein>
<feature type="signal peptide" evidence="1">
    <location>
        <begin position="1"/>
        <end position="29"/>
    </location>
</feature>
<reference evidence="2 3" key="1">
    <citation type="submission" date="2018-07" db="EMBL/GenBank/DDBJ databases">
        <title>Genomic Encyclopedia of Type Strains, Phase IV (KMG-IV): sequencing the most valuable type-strain genomes for metagenomic binning, comparative biology and taxonomic classification.</title>
        <authorList>
            <person name="Goeker M."/>
        </authorList>
    </citation>
    <scope>NUCLEOTIDE SEQUENCE [LARGE SCALE GENOMIC DNA]</scope>
    <source>
        <strain evidence="2 3">DSM 44290</strain>
    </source>
</reference>
<dbReference type="PANTHER" id="PTHR34853">
    <property type="match status" value="1"/>
</dbReference>
<evidence type="ECO:0000256" key="1">
    <source>
        <dbReference type="SAM" id="SignalP"/>
    </source>
</evidence>
<organism evidence="2 3">
    <name type="scientific">Nocardia pseudobrasiliensis</name>
    <dbReference type="NCBI Taxonomy" id="45979"/>
    <lineage>
        <taxon>Bacteria</taxon>
        <taxon>Bacillati</taxon>
        <taxon>Actinomycetota</taxon>
        <taxon>Actinomycetes</taxon>
        <taxon>Mycobacteriales</taxon>
        <taxon>Nocardiaceae</taxon>
        <taxon>Nocardia</taxon>
    </lineage>
</organism>
<dbReference type="AlphaFoldDB" id="A0A370I6S4"/>
<dbReference type="SUPFAM" id="SSF53474">
    <property type="entry name" value="alpha/beta-Hydrolases"/>
    <property type="match status" value="1"/>
</dbReference>
<feature type="chain" id="PRO_5039515819" evidence="1">
    <location>
        <begin position="30"/>
        <end position="494"/>
    </location>
</feature>
<evidence type="ECO:0000313" key="2">
    <source>
        <dbReference type="EMBL" id="RDI66409.1"/>
    </source>
</evidence>
<dbReference type="Gene3D" id="1.10.260.130">
    <property type="match status" value="1"/>
</dbReference>
<dbReference type="GO" id="GO:0016042">
    <property type="term" value="P:lipid catabolic process"/>
    <property type="evidence" value="ECO:0007669"/>
    <property type="project" value="InterPro"/>
</dbReference>
<dbReference type="PANTHER" id="PTHR34853:SF1">
    <property type="entry name" value="LIPASE 5"/>
    <property type="match status" value="1"/>
</dbReference>
<keyword evidence="3" id="KW-1185">Reference proteome</keyword>
<dbReference type="Gene3D" id="3.40.50.1820">
    <property type="entry name" value="alpha/beta hydrolase"/>
    <property type="match status" value="1"/>
</dbReference>
<dbReference type="Pfam" id="PF03583">
    <property type="entry name" value="LIP"/>
    <property type="match status" value="1"/>
</dbReference>
<dbReference type="EMBL" id="QQBC01000004">
    <property type="protein sequence ID" value="RDI66409.1"/>
    <property type="molecule type" value="Genomic_DNA"/>
</dbReference>
<name>A0A370I6S4_9NOCA</name>
<comment type="caution">
    <text evidence="2">The sequence shown here is derived from an EMBL/GenBank/DDBJ whole genome shotgun (WGS) entry which is preliminary data.</text>
</comment>
<accession>A0A370I6S4</accession>
<proteinExistence type="predicted"/>
<evidence type="ECO:0000313" key="3">
    <source>
        <dbReference type="Proteomes" id="UP000254869"/>
    </source>
</evidence>
<keyword evidence="1" id="KW-0732">Signal</keyword>
<dbReference type="InterPro" id="IPR029058">
    <property type="entry name" value="AB_hydrolase_fold"/>
</dbReference>
<dbReference type="GO" id="GO:0004806">
    <property type="term" value="F:triacylglycerol lipase activity"/>
    <property type="evidence" value="ECO:0007669"/>
    <property type="project" value="InterPro"/>
</dbReference>